<sequence length="81" mass="9108">MRCRRVVLGPRGERVTGNELTSFFPEDNEEAAYSHGARTGADGEPGEMVLPEQQEFERAVYFLEIADDIIDGEEWCLRSSA</sequence>
<gene>
    <name evidence="1" type="ORF">MLD38_017937</name>
</gene>
<reference evidence="2" key="1">
    <citation type="journal article" date="2023" name="Front. Plant Sci.">
        <title>Chromosomal-level genome assembly of Melastoma candidum provides insights into trichome evolution.</title>
        <authorList>
            <person name="Zhong Y."/>
            <person name="Wu W."/>
            <person name="Sun C."/>
            <person name="Zou P."/>
            <person name="Liu Y."/>
            <person name="Dai S."/>
            <person name="Zhou R."/>
        </authorList>
    </citation>
    <scope>NUCLEOTIDE SEQUENCE [LARGE SCALE GENOMIC DNA]</scope>
</reference>
<name>A0ACB9R0G7_9MYRT</name>
<dbReference type="Proteomes" id="UP001057402">
    <property type="component" value="Chromosome 5"/>
</dbReference>
<keyword evidence="2" id="KW-1185">Reference proteome</keyword>
<evidence type="ECO:0000313" key="1">
    <source>
        <dbReference type="EMBL" id="KAI4369502.1"/>
    </source>
</evidence>
<comment type="caution">
    <text evidence="1">The sequence shown here is derived from an EMBL/GenBank/DDBJ whole genome shotgun (WGS) entry which is preliminary data.</text>
</comment>
<dbReference type="EMBL" id="CM042884">
    <property type="protein sequence ID" value="KAI4369502.1"/>
    <property type="molecule type" value="Genomic_DNA"/>
</dbReference>
<organism evidence="1 2">
    <name type="scientific">Melastoma candidum</name>
    <dbReference type="NCBI Taxonomy" id="119954"/>
    <lineage>
        <taxon>Eukaryota</taxon>
        <taxon>Viridiplantae</taxon>
        <taxon>Streptophyta</taxon>
        <taxon>Embryophyta</taxon>
        <taxon>Tracheophyta</taxon>
        <taxon>Spermatophyta</taxon>
        <taxon>Magnoliopsida</taxon>
        <taxon>eudicotyledons</taxon>
        <taxon>Gunneridae</taxon>
        <taxon>Pentapetalae</taxon>
        <taxon>rosids</taxon>
        <taxon>malvids</taxon>
        <taxon>Myrtales</taxon>
        <taxon>Melastomataceae</taxon>
        <taxon>Melastomatoideae</taxon>
        <taxon>Melastomateae</taxon>
        <taxon>Melastoma</taxon>
    </lineage>
</organism>
<evidence type="ECO:0000313" key="2">
    <source>
        <dbReference type="Proteomes" id="UP001057402"/>
    </source>
</evidence>
<protein>
    <submittedName>
        <fullName evidence="1">Uncharacterized protein</fullName>
    </submittedName>
</protein>
<accession>A0ACB9R0G7</accession>
<proteinExistence type="predicted"/>